<gene>
    <name evidence="1" type="ORF">PT974_10601</name>
</gene>
<comment type="caution">
    <text evidence="1">The sequence shown here is derived from an EMBL/GenBank/DDBJ whole genome shotgun (WGS) entry which is preliminary data.</text>
</comment>
<organism evidence="1 2">
    <name type="scientific">Cladobotryum mycophilum</name>
    <dbReference type="NCBI Taxonomy" id="491253"/>
    <lineage>
        <taxon>Eukaryota</taxon>
        <taxon>Fungi</taxon>
        <taxon>Dikarya</taxon>
        <taxon>Ascomycota</taxon>
        <taxon>Pezizomycotina</taxon>
        <taxon>Sordariomycetes</taxon>
        <taxon>Hypocreomycetidae</taxon>
        <taxon>Hypocreales</taxon>
        <taxon>Hypocreaceae</taxon>
        <taxon>Cladobotryum</taxon>
    </lineage>
</organism>
<name>A0ABR0SAB7_9HYPO</name>
<accession>A0ABR0SAB7</accession>
<dbReference type="EMBL" id="JAVFKD010000015">
    <property type="protein sequence ID" value="KAK5989103.1"/>
    <property type="molecule type" value="Genomic_DNA"/>
</dbReference>
<dbReference type="Proteomes" id="UP001338125">
    <property type="component" value="Unassembled WGS sequence"/>
</dbReference>
<keyword evidence="2" id="KW-1185">Reference proteome</keyword>
<evidence type="ECO:0000313" key="1">
    <source>
        <dbReference type="EMBL" id="KAK5989103.1"/>
    </source>
</evidence>
<proteinExistence type="predicted"/>
<sequence length="108" mass="12304">MAFKTCPMITCTQRPDQREFVAFPQLHEFFQLSSPLRLARRTDSMDSPVLQVSVQTACTLLAIIVKHLNLLPSDSKWRHSAQVPDRSWYQAATAGFCQRPVGVLVWVM</sequence>
<reference evidence="1 2" key="1">
    <citation type="submission" date="2024-01" db="EMBL/GenBank/DDBJ databases">
        <title>Complete genome of Cladobotryum mycophilum ATHUM6906.</title>
        <authorList>
            <person name="Christinaki A.C."/>
            <person name="Myridakis A.I."/>
            <person name="Kouvelis V.N."/>
        </authorList>
    </citation>
    <scope>NUCLEOTIDE SEQUENCE [LARGE SCALE GENOMIC DNA]</scope>
    <source>
        <strain evidence="1 2">ATHUM6906</strain>
    </source>
</reference>
<evidence type="ECO:0000313" key="2">
    <source>
        <dbReference type="Proteomes" id="UP001338125"/>
    </source>
</evidence>
<protein>
    <submittedName>
        <fullName evidence="1">Uncharacterized protein</fullName>
    </submittedName>
</protein>